<protein>
    <recommendedName>
        <fullName evidence="4">Preprotein translocase subunit YajC</fullName>
    </recommendedName>
</protein>
<proteinExistence type="predicted"/>
<name>A0AA42CUN9_9SPHN</name>
<evidence type="ECO:0000256" key="1">
    <source>
        <dbReference type="SAM" id="SignalP"/>
    </source>
</evidence>
<dbReference type="Proteomes" id="UP001165565">
    <property type="component" value="Unassembled WGS sequence"/>
</dbReference>
<organism evidence="2 3">
    <name type="scientific">Sphingomonas lycopersici</name>
    <dbReference type="NCBI Taxonomy" id="2951807"/>
    <lineage>
        <taxon>Bacteria</taxon>
        <taxon>Pseudomonadati</taxon>
        <taxon>Pseudomonadota</taxon>
        <taxon>Alphaproteobacteria</taxon>
        <taxon>Sphingomonadales</taxon>
        <taxon>Sphingomonadaceae</taxon>
        <taxon>Sphingomonas</taxon>
    </lineage>
</organism>
<feature type="chain" id="PRO_5041460483" description="Preprotein translocase subunit YajC" evidence="1">
    <location>
        <begin position="18"/>
        <end position="531"/>
    </location>
</feature>
<dbReference type="AlphaFoldDB" id="A0AA42CUN9"/>
<dbReference type="RefSeq" id="WP_265269196.1">
    <property type="nucleotide sequence ID" value="NZ_JANFAV010000008.1"/>
</dbReference>
<evidence type="ECO:0008006" key="4">
    <source>
        <dbReference type="Google" id="ProtNLM"/>
    </source>
</evidence>
<reference evidence="2" key="1">
    <citation type="submission" date="2022-06" db="EMBL/GenBank/DDBJ databases">
        <title>Sphingomonas sp. nov. isolated from rhizosphere soil of tomato.</title>
        <authorList>
            <person name="Dong H."/>
            <person name="Gao R."/>
        </authorList>
    </citation>
    <scope>NUCLEOTIDE SEQUENCE</scope>
    <source>
        <strain evidence="2">MMSM24</strain>
    </source>
</reference>
<keyword evidence="3" id="KW-1185">Reference proteome</keyword>
<feature type="signal peptide" evidence="1">
    <location>
        <begin position="1"/>
        <end position="17"/>
    </location>
</feature>
<dbReference type="SUPFAM" id="SSF56935">
    <property type="entry name" value="Porins"/>
    <property type="match status" value="1"/>
</dbReference>
<gene>
    <name evidence="2" type="ORF">NEE01_12775</name>
</gene>
<evidence type="ECO:0000313" key="3">
    <source>
        <dbReference type="Proteomes" id="UP001165565"/>
    </source>
</evidence>
<comment type="caution">
    <text evidence="2">The sequence shown here is derived from an EMBL/GenBank/DDBJ whole genome shotgun (WGS) entry which is preliminary data.</text>
</comment>
<sequence length="531" mass="56238">MRLAFLAVALAASPAAADTRYLIPYVEVGQAIGADLSSDDVVTWTQLAAGIDAGVSGRRAEGQISARYERRIPWGGDLVDQDMLSGLARGSIKLTPTLSFDAGALATRTRADIRGAAPGLYSSDPANISNVYSIYLGPQLSTAVGPAQLTAAYRFGYTKVDAPAFTGIAPGAPRLDYFDQSTSHLATVSIGTRAGAIAPFGITLSGAIERDSATELSQRYEGEFGRVDVVQPISRTVAIRGGVGYEKIKATQRDALLDGNGAPVFDGNGRFVTDPNSPRRIAYNTDGLIYDAGVIWRPSPRLELQANAGYRYGGETYFGSLSWRLTPNSAIRAVVYDGVSTFGRQLRDGLAGLPTAFDTGGGGAFGQQFAGCVFASQPATGGAGGCLNSAFQSITTATYRARGVDVVYSRTAGLTRLGFGFGYANRKLYAPPAAPGITLFGVIDESYYAQIFYARALSRNSEVDANLFVNYYDSGVPGMQGVLGAGATGSYQHRFGRLGTIASLGIYTYDQRGFDSIWSLQGLLAARYEFR</sequence>
<evidence type="ECO:0000313" key="2">
    <source>
        <dbReference type="EMBL" id="MCW6535653.1"/>
    </source>
</evidence>
<keyword evidence="1" id="KW-0732">Signal</keyword>
<accession>A0AA42CUN9</accession>
<dbReference type="EMBL" id="JANFAV010000008">
    <property type="protein sequence ID" value="MCW6535653.1"/>
    <property type="molecule type" value="Genomic_DNA"/>
</dbReference>